<evidence type="ECO:0000313" key="3">
    <source>
        <dbReference type="EMBL" id="SDG98190.1"/>
    </source>
</evidence>
<dbReference type="Pfam" id="PF13490">
    <property type="entry name" value="zf-HC2"/>
    <property type="match status" value="1"/>
</dbReference>
<gene>
    <name evidence="3" type="ORF">SAMN05660324_4036</name>
</gene>
<sequence length="230" mass="23422">MPTPGNWGPFPGDHQSMHCERFREAASARMDGEGSPVPAAALDAHLDACTSCSRWVATAGTLTRRARLAPAPAVPDLTAAVLAALPDRLPGAAAAARSRLVTTALRLALLAVGVAQIGLATPSLLDGAGAMSAPVHMAHETGAWNLGLAVAFLACAAAPRLAPGALPFLVTFTVVLTVTTVADLESGHVHADRAVGHLLLLVGLLLTAALAWRGRRRRTAGAAAGVRVLA</sequence>
<dbReference type="RefSeq" id="WP_278247016.1">
    <property type="nucleotide sequence ID" value="NZ_FNCF01000007.1"/>
</dbReference>
<feature type="transmembrane region" description="Helical" evidence="1">
    <location>
        <begin position="194"/>
        <end position="212"/>
    </location>
</feature>
<accession>A0A1G7YQN0</accession>
<keyword evidence="4" id="KW-1185">Reference proteome</keyword>
<organism evidence="3 4">
    <name type="scientific">Klenkia brasiliensis</name>
    <dbReference type="NCBI Taxonomy" id="333142"/>
    <lineage>
        <taxon>Bacteria</taxon>
        <taxon>Bacillati</taxon>
        <taxon>Actinomycetota</taxon>
        <taxon>Actinomycetes</taxon>
        <taxon>Geodermatophilales</taxon>
        <taxon>Geodermatophilaceae</taxon>
        <taxon>Klenkia</taxon>
    </lineage>
</organism>
<keyword evidence="1" id="KW-0812">Transmembrane</keyword>
<dbReference type="AlphaFoldDB" id="A0A1G7YQN0"/>
<feature type="transmembrane region" description="Helical" evidence="1">
    <location>
        <begin position="104"/>
        <end position="121"/>
    </location>
</feature>
<feature type="domain" description="Putative zinc-finger" evidence="2">
    <location>
        <begin position="19"/>
        <end position="52"/>
    </location>
</feature>
<evidence type="ECO:0000313" key="4">
    <source>
        <dbReference type="Proteomes" id="UP000198863"/>
    </source>
</evidence>
<dbReference type="Proteomes" id="UP000198863">
    <property type="component" value="Unassembled WGS sequence"/>
</dbReference>
<reference evidence="4" key="1">
    <citation type="submission" date="2016-10" db="EMBL/GenBank/DDBJ databases">
        <authorList>
            <person name="Varghese N."/>
            <person name="Submissions S."/>
        </authorList>
    </citation>
    <scope>NUCLEOTIDE SEQUENCE [LARGE SCALE GENOMIC DNA]</scope>
    <source>
        <strain evidence="4">DSM 44526</strain>
    </source>
</reference>
<dbReference type="EMBL" id="FNCF01000007">
    <property type="protein sequence ID" value="SDG98190.1"/>
    <property type="molecule type" value="Genomic_DNA"/>
</dbReference>
<feature type="transmembrane region" description="Helical" evidence="1">
    <location>
        <begin position="141"/>
        <end position="158"/>
    </location>
</feature>
<proteinExistence type="predicted"/>
<protein>
    <submittedName>
        <fullName evidence="3">Predicted anti-sigma-YlaC factor YlaD, contains Zn-finger domain</fullName>
    </submittedName>
</protein>
<feature type="transmembrane region" description="Helical" evidence="1">
    <location>
        <begin position="165"/>
        <end position="182"/>
    </location>
</feature>
<keyword evidence="1" id="KW-1133">Transmembrane helix</keyword>
<keyword evidence="1" id="KW-0472">Membrane</keyword>
<evidence type="ECO:0000259" key="2">
    <source>
        <dbReference type="Pfam" id="PF13490"/>
    </source>
</evidence>
<name>A0A1G7YQN0_9ACTN</name>
<evidence type="ECO:0000256" key="1">
    <source>
        <dbReference type="SAM" id="Phobius"/>
    </source>
</evidence>
<dbReference type="InterPro" id="IPR027383">
    <property type="entry name" value="Znf_put"/>
</dbReference>